<evidence type="ECO:0000313" key="13">
    <source>
        <dbReference type="EMBL" id="BDI04662.1"/>
    </source>
</evidence>
<reference evidence="13" key="1">
    <citation type="submission" date="2022-04" db="EMBL/GenBank/DDBJ databases">
        <title>Whole genome sequence of Sphaerotilus sp. FB-5.</title>
        <authorList>
            <person name="Takeda M."/>
            <person name="Narihara S."/>
            <person name="Akimoto M."/>
            <person name="Akimoto R."/>
            <person name="Nishiyashiki S."/>
            <person name="Murakami T."/>
        </authorList>
    </citation>
    <scope>NUCLEOTIDE SEQUENCE</scope>
    <source>
        <strain evidence="13">FB-5</strain>
    </source>
</reference>
<dbReference type="CDD" id="cd00130">
    <property type="entry name" value="PAS"/>
    <property type="match status" value="3"/>
</dbReference>
<dbReference type="SMART" id="SM00387">
    <property type="entry name" value="HATPase_c"/>
    <property type="match status" value="1"/>
</dbReference>
<feature type="modified residue" description="4-aspartylphosphate" evidence="6">
    <location>
        <position position="749"/>
    </location>
</feature>
<dbReference type="InterPro" id="IPR003594">
    <property type="entry name" value="HATPase_dom"/>
</dbReference>
<evidence type="ECO:0000256" key="3">
    <source>
        <dbReference type="ARBA" id="ARBA00022553"/>
    </source>
</evidence>
<dbReference type="Gene3D" id="2.10.70.100">
    <property type="match status" value="1"/>
</dbReference>
<dbReference type="SUPFAM" id="SSF55785">
    <property type="entry name" value="PYP-like sensor domain (PAS domain)"/>
    <property type="match status" value="3"/>
</dbReference>
<evidence type="ECO:0000259" key="12">
    <source>
        <dbReference type="PROSITE" id="PS50894"/>
    </source>
</evidence>
<evidence type="ECO:0000259" key="9">
    <source>
        <dbReference type="PROSITE" id="PS50110"/>
    </source>
</evidence>
<dbReference type="Proteomes" id="UP001057498">
    <property type="component" value="Chromosome"/>
</dbReference>
<dbReference type="InterPro" id="IPR008207">
    <property type="entry name" value="Sig_transdc_His_kin_Hpt_dom"/>
</dbReference>
<dbReference type="InterPro" id="IPR005467">
    <property type="entry name" value="His_kinase_dom"/>
</dbReference>
<dbReference type="SMART" id="SM00448">
    <property type="entry name" value="REC"/>
    <property type="match status" value="1"/>
</dbReference>
<dbReference type="InterPro" id="IPR013656">
    <property type="entry name" value="PAS_4"/>
</dbReference>
<dbReference type="Pfam" id="PF00512">
    <property type="entry name" value="HisKA"/>
    <property type="match status" value="1"/>
</dbReference>
<dbReference type="InterPro" id="IPR001610">
    <property type="entry name" value="PAC"/>
</dbReference>
<name>A0ABN6PM84_9BURK</name>
<feature type="domain" description="Response regulatory" evidence="9">
    <location>
        <begin position="700"/>
        <end position="816"/>
    </location>
</feature>
<evidence type="ECO:0000256" key="6">
    <source>
        <dbReference type="PROSITE-ProRule" id="PRU00169"/>
    </source>
</evidence>
<dbReference type="EMBL" id="AP025730">
    <property type="protein sequence ID" value="BDI04662.1"/>
    <property type="molecule type" value="Genomic_DNA"/>
</dbReference>
<protein>
    <recommendedName>
        <fullName evidence="2">histidine kinase</fullName>
        <ecNumber evidence="2">2.7.13.3</ecNumber>
    </recommendedName>
</protein>
<dbReference type="SUPFAM" id="SSF52172">
    <property type="entry name" value="CheY-like"/>
    <property type="match status" value="1"/>
</dbReference>
<evidence type="ECO:0000256" key="2">
    <source>
        <dbReference type="ARBA" id="ARBA00012438"/>
    </source>
</evidence>
<dbReference type="InterPro" id="IPR036641">
    <property type="entry name" value="HPT_dom_sf"/>
</dbReference>
<dbReference type="NCBIfam" id="TIGR00229">
    <property type="entry name" value="sensory_box"/>
    <property type="match status" value="3"/>
</dbReference>
<comment type="catalytic activity">
    <reaction evidence="1">
        <text>ATP + protein L-histidine = ADP + protein N-phospho-L-histidine.</text>
        <dbReference type="EC" id="2.7.13.3"/>
    </reaction>
</comment>
<dbReference type="InterPro" id="IPR000700">
    <property type="entry name" value="PAS-assoc_C"/>
</dbReference>
<organism evidence="13 14">
    <name type="scientific">Sphaerotilus microaerophilus</name>
    <dbReference type="NCBI Taxonomy" id="2914710"/>
    <lineage>
        <taxon>Bacteria</taxon>
        <taxon>Pseudomonadati</taxon>
        <taxon>Pseudomonadota</taxon>
        <taxon>Betaproteobacteria</taxon>
        <taxon>Burkholderiales</taxon>
        <taxon>Sphaerotilaceae</taxon>
        <taxon>Sphaerotilus</taxon>
    </lineage>
</organism>
<dbReference type="Gene3D" id="3.30.450.20">
    <property type="entry name" value="PAS domain"/>
    <property type="match status" value="3"/>
</dbReference>
<feature type="domain" description="PAS" evidence="10">
    <location>
        <begin position="262"/>
        <end position="334"/>
    </location>
</feature>
<dbReference type="Pfam" id="PF02518">
    <property type="entry name" value="HATPase_c"/>
    <property type="match status" value="1"/>
</dbReference>
<keyword evidence="3 6" id="KW-0597">Phosphoprotein</keyword>
<dbReference type="InterPro" id="IPR001789">
    <property type="entry name" value="Sig_transdc_resp-reg_receiver"/>
</dbReference>
<feature type="domain" description="HPt" evidence="12">
    <location>
        <begin position="906"/>
        <end position="999"/>
    </location>
</feature>
<dbReference type="SMART" id="SM00388">
    <property type="entry name" value="HisKA"/>
    <property type="match status" value="1"/>
</dbReference>
<dbReference type="EC" id="2.7.13.3" evidence="2"/>
<evidence type="ECO:0000256" key="4">
    <source>
        <dbReference type="ARBA" id="ARBA00023012"/>
    </source>
</evidence>
<feature type="domain" description="PAC" evidence="11">
    <location>
        <begin position="338"/>
        <end position="391"/>
    </location>
</feature>
<dbReference type="PRINTS" id="PR00344">
    <property type="entry name" value="BCTRLSENSOR"/>
</dbReference>
<feature type="domain" description="PAC" evidence="11">
    <location>
        <begin position="208"/>
        <end position="261"/>
    </location>
</feature>
<feature type="domain" description="PAC" evidence="11">
    <location>
        <begin position="81"/>
        <end position="132"/>
    </location>
</feature>
<dbReference type="Pfam" id="PF00072">
    <property type="entry name" value="Response_reg"/>
    <property type="match status" value="1"/>
</dbReference>
<dbReference type="InterPro" id="IPR011006">
    <property type="entry name" value="CheY-like_superfamily"/>
</dbReference>
<dbReference type="PROSITE" id="PS50109">
    <property type="entry name" value="HIS_KIN"/>
    <property type="match status" value="1"/>
</dbReference>
<evidence type="ECO:0000256" key="5">
    <source>
        <dbReference type="PROSITE-ProRule" id="PRU00110"/>
    </source>
</evidence>
<feature type="modified residue" description="Phosphohistidine" evidence="5">
    <location>
        <position position="945"/>
    </location>
</feature>
<dbReference type="PANTHER" id="PTHR45339">
    <property type="entry name" value="HYBRID SIGNAL TRANSDUCTION HISTIDINE KINASE J"/>
    <property type="match status" value="1"/>
</dbReference>
<feature type="region of interest" description="Disordered" evidence="7">
    <location>
        <begin position="850"/>
        <end position="875"/>
    </location>
</feature>
<evidence type="ECO:0000256" key="1">
    <source>
        <dbReference type="ARBA" id="ARBA00000085"/>
    </source>
</evidence>
<accession>A0ABN6PM84</accession>
<dbReference type="Gene3D" id="1.20.120.160">
    <property type="entry name" value="HPT domain"/>
    <property type="match status" value="1"/>
</dbReference>
<dbReference type="CDD" id="cd16922">
    <property type="entry name" value="HATPase_EvgS-ArcB-TorS-like"/>
    <property type="match status" value="1"/>
</dbReference>
<dbReference type="InterPro" id="IPR036097">
    <property type="entry name" value="HisK_dim/P_sf"/>
</dbReference>
<keyword evidence="4" id="KW-0902">Two-component regulatory system</keyword>
<dbReference type="PROSITE" id="PS50112">
    <property type="entry name" value="PAS"/>
    <property type="match status" value="2"/>
</dbReference>
<dbReference type="InterPro" id="IPR004358">
    <property type="entry name" value="Sig_transdc_His_kin-like_C"/>
</dbReference>
<dbReference type="CDD" id="cd17546">
    <property type="entry name" value="REC_hyHK_CKI1_RcsC-like"/>
    <property type="match status" value="1"/>
</dbReference>
<proteinExistence type="predicted"/>
<dbReference type="SMART" id="SM00091">
    <property type="entry name" value="PAS"/>
    <property type="match status" value="3"/>
</dbReference>
<dbReference type="InterPro" id="IPR000014">
    <property type="entry name" value="PAS"/>
</dbReference>
<dbReference type="SUPFAM" id="SSF47226">
    <property type="entry name" value="Histidine-containing phosphotransfer domain, HPT domain"/>
    <property type="match status" value="1"/>
</dbReference>
<dbReference type="SMART" id="SM00086">
    <property type="entry name" value="PAC"/>
    <property type="match status" value="3"/>
</dbReference>
<evidence type="ECO:0000256" key="7">
    <source>
        <dbReference type="SAM" id="MobiDB-lite"/>
    </source>
</evidence>
<dbReference type="Pfam" id="PF08447">
    <property type="entry name" value="PAS_3"/>
    <property type="match status" value="2"/>
</dbReference>
<dbReference type="Gene3D" id="3.30.565.10">
    <property type="entry name" value="Histidine kinase-like ATPase, C-terminal domain"/>
    <property type="match status" value="1"/>
</dbReference>
<evidence type="ECO:0000313" key="14">
    <source>
        <dbReference type="Proteomes" id="UP001057498"/>
    </source>
</evidence>
<dbReference type="Gene3D" id="1.10.287.130">
    <property type="match status" value="1"/>
</dbReference>
<dbReference type="CDD" id="cd00082">
    <property type="entry name" value="HisKA"/>
    <property type="match status" value="1"/>
</dbReference>
<feature type="domain" description="PAS" evidence="10">
    <location>
        <begin position="8"/>
        <end position="78"/>
    </location>
</feature>
<dbReference type="Pfam" id="PF08448">
    <property type="entry name" value="PAS_4"/>
    <property type="match status" value="1"/>
</dbReference>
<dbReference type="SUPFAM" id="SSF55874">
    <property type="entry name" value="ATPase domain of HSP90 chaperone/DNA topoisomerase II/histidine kinase"/>
    <property type="match status" value="1"/>
</dbReference>
<dbReference type="PANTHER" id="PTHR45339:SF5">
    <property type="entry name" value="HISTIDINE KINASE"/>
    <property type="match status" value="1"/>
</dbReference>
<dbReference type="InterPro" id="IPR003661">
    <property type="entry name" value="HisK_dim/P_dom"/>
</dbReference>
<dbReference type="Gene3D" id="3.40.50.2300">
    <property type="match status" value="1"/>
</dbReference>
<dbReference type="PROSITE" id="PS50894">
    <property type="entry name" value="HPT"/>
    <property type="match status" value="1"/>
</dbReference>
<dbReference type="PROSITE" id="PS50110">
    <property type="entry name" value="RESPONSE_REGULATORY"/>
    <property type="match status" value="1"/>
</dbReference>
<dbReference type="Pfam" id="PF01627">
    <property type="entry name" value="Hpt"/>
    <property type="match status" value="1"/>
</dbReference>
<gene>
    <name evidence="13" type="ORF">CATMQ487_16320</name>
</gene>
<sequence>MTDAIPSDLEVLSALADSSDDAILAKDRDGRYLFVNRRAAALLGRTATELIGRSEAEVLPGAQADEVAALRQRVLASGQPHVREEQLATPEGLRTFHFVLGPLRDRAGQPIGVYGVGRDITERRLAEDRLRARSDQLLEAQRIGGVGHYVLDTASGLWTCSPMLDEILGLDADEPHDVAAWVDLLHPDDRSVMQAYLTGQVLGQARPFDRCYRILRRRDGEERWVHGLGRLECDAQGQPLRMIGTIQDVTTQHLAEQARRDSEQRLAMAIEGAALGLWDWDIPSGHVTFNERWADMLGYRLGEIEPHISTWEQLIHPDDASAANDALLRHLRGETPSYHCEHRLRHRDGHWVWVADAGRVLVRDEQGRPLRAVGIHQDISERRRLDAELGQHRDHLEELVTQRTAQLAEARERAEAASRAKSAFLANVSHEIRTPMNAIVGLTRLLRRSAATPEQTERLKKVETASHHLLALINDVLDLSKIEAGRLELEQADFALAGVIEHVGTMITEAAQAKHLALRSELVSQLGPGQPMPVWLRGDPTRLRQALLNFAGNAVKFTEAGHITLRVRLLERAGTRVRLRFEVEDSGIGVGAEQRQRIFEPFEQSDASISRRHGGTGLGLAIARRLVEAMGGEVGLRSETGQGSCFWFTVTLEELHPAGAAGVEPPPLSDFGALVDLAQLPRRSAEPAEQGLRRHHRGARVLLAEDNSINAEVVTELLTLAGLRVDVAADGHQAVERARQGTFDLVLMDVQMPGMDGLEATRRIRTLPGLAHLPIIALTANAFSEDRHACLAAGMSDFLVKPVDPDALYAAVLRWLSAAQATPTAPATPRPSAEPAPVTLEQIRLDLPAPMLQPAGPPPPVPPATPPAPPGPVAQAAPATAAALPEVLLHLPGLDSARGLALVRGRTATYLALLGSFAARHERDGDELQRLVDAGELEHAAQLAHTLKGVAGNLGARALFKQADTLCERLRGRDGAGAPALETLLAGTRRELQRLTSAIHQALPPGTTPRTAAAAAGSPVDLDLLAEQLHRGDPGARAALEQQAVALQAALGTAATEQLRRQVAAFDFDTALQTLRHARGTSRHRHDP</sequence>
<evidence type="ECO:0000259" key="10">
    <source>
        <dbReference type="PROSITE" id="PS50112"/>
    </source>
</evidence>
<evidence type="ECO:0000259" key="8">
    <source>
        <dbReference type="PROSITE" id="PS50109"/>
    </source>
</evidence>
<dbReference type="InterPro" id="IPR013655">
    <property type="entry name" value="PAS_fold_3"/>
</dbReference>
<keyword evidence="14" id="KW-1185">Reference proteome</keyword>
<dbReference type="SUPFAM" id="SSF47384">
    <property type="entry name" value="Homodimeric domain of signal transducing histidine kinase"/>
    <property type="match status" value="1"/>
</dbReference>
<feature type="compositionally biased region" description="Pro residues" evidence="7">
    <location>
        <begin position="855"/>
        <end position="872"/>
    </location>
</feature>
<feature type="domain" description="Histidine kinase" evidence="8">
    <location>
        <begin position="427"/>
        <end position="654"/>
    </location>
</feature>
<dbReference type="InterPro" id="IPR035965">
    <property type="entry name" value="PAS-like_dom_sf"/>
</dbReference>
<dbReference type="RefSeq" id="WP_251972767.1">
    <property type="nucleotide sequence ID" value="NZ_AP025730.1"/>
</dbReference>
<dbReference type="InterPro" id="IPR036890">
    <property type="entry name" value="HATPase_C_sf"/>
</dbReference>
<evidence type="ECO:0000259" key="11">
    <source>
        <dbReference type="PROSITE" id="PS50113"/>
    </source>
</evidence>
<dbReference type="PROSITE" id="PS50113">
    <property type="entry name" value="PAC"/>
    <property type="match status" value="3"/>
</dbReference>